<dbReference type="Pfam" id="PF12009">
    <property type="entry name" value="Telomerase_RBD"/>
    <property type="match status" value="1"/>
</dbReference>
<dbReference type="Gene3D" id="1.10.132.70">
    <property type="match status" value="1"/>
</dbReference>
<dbReference type="EMBL" id="JANBUW010000139">
    <property type="protein sequence ID" value="KAJ2848722.1"/>
    <property type="molecule type" value="Genomic_DNA"/>
</dbReference>
<evidence type="ECO:0000256" key="7">
    <source>
        <dbReference type="ARBA" id="ARBA00022679"/>
    </source>
</evidence>
<protein>
    <recommendedName>
        <fullName evidence="5 16">Telomerase reverse transcriptase</fullName>
        <ecNumber evidence="4 16">2.7.7.49</ecNumber>
    </recommendedName>
    <alternativeName>
        <fullName evidence="16">Telomerase catalytic subunit</fullName>
    </alternativeName>
</protein>
<organism evidence="19 20">
    <name type="scientific">Coemansia brasiliensis</name>
    <dbReference type="NCBI Taxonomy" id="2650707"/>
    <lineage>
        <taxon>Eukaryota</taxon>
        <taxon>Fungi</taxon>
        <taxon>Fungi incertae sedis</taxon>
        <taxon>Zoopagomycota</taxon>
        <taxon>Kickxellomycotina</taxon>
        <taxon>Kickxellomycetes</taxon>
        <taxon>Kickxellales</taxon>
        <taxon>Kickxellaceae</taxon>
        <taxon>Coemansia</taxon>
    </lineage>
</organism>
<dbReference type="InterPro" id="IPR021891">
    <property type="entry name" value="Telomerase_RBD"/>
</dbReference>
<dbReference type="EC" id="2.7.7.49" evidence="4 16"/>
<sequence length="1409" mass="156724">MLARTFKLPVHSALAYRSFSFSPRAGRALEAFATGKDSSTGSSGGSNMRGSLLRPAKRLPSNTVVKFVPQQEAWVVERMGRFSRILEPGLAILVPFLDRIAYTQSLKEVAVEIPTQTAITQDNVTLELDGVLYYRVVDPYKAAYGVADAEFSITQLAQTTMRAEIGQMTLDTTLAERNTLNHNIVNAINLASESWGIACLRYEIRDIHPPAKVVEAMHSQVSAERSKRAQILESEGSRQSAINVAEGAKQAQILASEADKAQQVNRAMGEAEAIRQTAMAEAQAIERVAQAIRQTEGGELAAGLHVAQQYVEAFGKIAKESNTIVVPASANDISGMVAQAMSVFSTVSNNQKKHMAALKSPKKDNSDEGTGGFGSEQAFIDALVDGHRCAMGATAEFERFLQTTMVGHDPITTKITFYEPVESLADTVRKVVKQMLCRSQASFSMGWGGQNMLAMGFSLRRDGGMNCMSGDSAITNHFINSSVVELGGKRWSQLLCGIGTEAMAFVLLHTSLFLPLKKDGFCQISGIPLANLQMPEAERIKTADTLFRLPKSSTNTRKRKRSATATPAAATNNSSDDEHCRSTRRIKQAESVRHIGSNETLENAANTNTRLALSTITIARRKMLFNVPPLASRDNCWQLSAQFPLNRYTTPKQLLWDIFSKTRPVAHSLSKRVVELAARMLKLHRKFNYRLRLFNACPAPGQQTQQHLQASLSAMPNAIPSPHLSSQPMDVNSSDMELDPVDGGIEPTPLSEPPNFLEMASTHKNVYLFLQRCLDGVIPRDLVGGRHNHRRLYTLLRQLISAGRFEELTLHEVVQRFRLSEVPWLDKQQDGAMDAYASLLFWILNEFAVKLISHFFYVTEGANSRLRLLFFRSDVWQAISRDAWRRLDADEMYTSTTYAEAKASSTKFGHSRMRLLPKGRGFRAIVNMRRSIIAQPRNGNGSYKFVSAVGTNRRLTDTLAALRPWQNAHPELFGSAITGPTDVHKRLVQFKEALCKAGASMQQLFMAKLDIHHAYDTIPHDQLLALLRAHLPDNEMAVRRLWTLTPSLNRFRASFLRHAQPSGAMRGFDDVAREVSARGQGLVVGDQAATAYLHMHAIGDLVAEHVQHNIVLARSRLLRQLRGIPQGSVLSSLLCNFFYGQIEQQYLLPYLCPQRTLVLRMVDDFLVISTDRAQVVTAIQHIQRGLHACGCRLNSAKTLVNFGLNLNDCSLAQSATAAFPWCGMLIDTHSLDVMVDYARLAPPVRLADTITINAGHQPGRMLRHKLLAAMRIKIHPLYVDVRLNAPHTVLLNLYQHFVLCAKKFHIICCRLPAPACNADYLCRVVEDSIALAYILLRHTCRQTLFSPRLVKWLGSHAFLRVLRRKQTRYRQLVASLVRALRRPEAAGLAQKYASVLDSPSNRCVLSIPY</sequence>
<keyword evidence="6 16" id="KW-0158">Chromosome</keyword>
<dbReference type="InterPro" id="IPR000477">
    <property type="entry name" value="RT_dom"/>
</dbReference>
<dbReference type="GO" id="GO:0000781">
    <property type="term" value="C:chromosome, telomeric region"/>
    <property type="evidence" value="ECO:0007669"/>
    <property type="project" value="UniProtKB-SubCell"/>
</dbReference>
<evidence type="ECO:0000256" key="1">
    <source>
        <dbReference type="ARBA" id="ARBA00004173"/>
    </source>
</evidence>
<dbReference type="Pfam" id="PF16200">
    <property type="entry name" value="Band_7_C"/>
    <property type="match status" value="1"/>
</dbReference>
<comment type="similarity">
    <text evidence="2 16">Belongs to the reverse transcriptase family. Telomerase subfamily.</text>
</comment>
<proteinExistence type="inferred from homology"/>
<dbReference type="PRINTS" id="PR00721">
    <property type="entry name" value="STOMATIN"/>
</dbReference>
<evidence type="ECO:0000256" key="14">
    <source>
        <dbReference type="ARBA" id="ARBA00023242"/>
    </source>
</evidence>
<dbReference type="GO" id="GO:0005739">
    <property type="term" value="C:mitochondrion"/>
    <property type="evidence" value="ECO:0007669"/>
    <property type="project" value="UniProtKB-SubCell"/>
</dbReference>
<dbReference type="InterPro" id="IPR032435">
    <property type="entry name" value="STML2-like_C"/>
</dbReference>
<dbReference type="GO" id="GO:0042162">
    <property type="term" value="F:telomeric DNA binding"/>
    <property type="evidence" value="ECO:0007669"/>
    <property type="project" value="TreeGrafter"/>
</dbReference>
<dbReference type="PANTHER" id="PTHR12066">
    <property type="entry name" value="TELOMERASE REVERSE TRANSCRIPTASE"/>
    <property type="match status" value="1"/>
</dbReference>
<dbReference type="SMART" id="SM00975">
    <property type="entry name" value="Telomerase_RBD"/>
    <property type="match status" value="1"/>
</dbReference>
<dbReference type="GO" id="GO:0098552">
    <property type="term" value="C:side of membrane"/>
    <property type="evidence" value="ECO:0007669"/>
    <property type="project" value="UniProtKB-ARBA"/>
</dbReference>
<evidence type="ECO:0000256" key="8">
    <source>
        <dbReference type="ARBA" id="ARBA00022695"/>
    </source>
</evidence>
<evidence type="ECO:0000256" key="17">
    <source>
        <dbReference type="SAM" id="MobiDB-lite"/>
    </source>
</evidence>
<evidence type="ECO:0000256" key="4">
    <source>
        <dbReference type="ARBA" id="ARBA00012493"/>
    </source>
</evidence>
<dbReference type="Gene3D" id="1.10.357.90">
    <property type="match status" value="1"/>
</dbReference>
<evidence type="ECO:0000256" key="10">
    <source>
        <dbReference type="ARBA" id="ARBA00022842"/>
    </source>
</evidence>
<dbReference type="FunFam" id="3.30.479.30:FF:000004">
    <property type="entry name" value="Putative membrane protease family, stomatin"/>
    <property type="match status" value="1"/>
</dbReference>
<dbReference type="GO" id="GO:0046872">
    <property type="term" value="F:metal ion binding"/>
    <property type="evidence" value="ECO:0007669"/>
    <property type="project" value="UniProtKB-KW"/>
</dbReference>
<dbReference type="Pfam" id="PF01145">
    <property type="entry name" value="Band_7"/>
    <property type="match status" value="1"/>
</dbReference>
<comment type="similarity">
    <text evidence="3">Belongs to the band 7/mec-2 family.</text>
</comment>
<dbReference type="GO" id="GO:0007004">
    <property type="term" value="P:telomere maintenance via telomerase"/>
    <property type="evidence" value="ECO:0007669"/>
    <property type="project" value="TreeGrafter"/>
</dbReference>
<reference evidence="19" key="1">
    <citation type="submission" date="2022-07" db="EMBL/GenBank/DDBJ databases">
        <title>Phylogenomic reconstructions and comparative analyses of Kickxellomycotina fungi.</title>
        <authorList>
            <person name="Reynolds N.K."/>
            <person name="Stajich J.E."/>
            <person name="Barry K."/>
            <person name="Grigoriev I.V."/>
            <person name="Crous P."/>
            <person name="Smith M.E."/>
        </authorList>
    </citation>
    <scope>NUCLEOTIDE SEQUENCE</scope>
    <source>
        <strain evidence="19">NRRL 1566</strain>
    </source>
</reference>
<comment type="catalytic activity">
    <reaction evidence="15 16">
        <text>DNA(n) + a 2'-deoxyribonucleoside 5'-triphosphate = DNA(n+1) + diphosphate</text>
        <dbReference type="Rhea" id="RHEA:22508"/>
        <dbReference type="Rhea" id="RHEA-COMP:17339"/>
        <dbReference type="Rhea" id="RHEA-COMP:17340"/>
        <dbReference type="ChEBI" id="CHEBI:33019"/>
        <dbReference type="ChEBI" id="CHEBI:61560"/>
        <dbReference type="ChEBI" id="CHEBI:173112"/>
        <dbReference type="EC" id="2.7.7.49"/>
    </reaction>
</comment>
<evidence type="ECO:0000256" key="12">
    <source>
        <dbReference type="ARBA" id="ARBA00022918"/>
    </source>
</evidence>
<evidence type="ECO:0000256" key="2">
    <source>
        <dbReference type="ARBA" id="ARBA00008001"/>
    </source>
</evidence>
<dbReference type="Gene3D" id="3.30.479.30">
    <property type="entry name" value="Band 7 domain"/>
    <property type="match status" value="1"/>
</dbReference>
<feature type="region of interest" description="Disordered" evidence="17">
    <location>
        <begin position="33"/>
        <end position="52"/>
    </location>
</feature>
<dbReference type="Proteomes" id="UP001139887">
    <property type="component" value="Unassembled WGS sequence"/>
</dbReference>
<dbReference type="InterPro" id="IPR049139">
    <property type="entry name" value="TERT_C"/>
</dbReference>
<keyword evidence="14 16" id="KW-0539">Nucleus</keyword>
<accession>A0A9W8IDE3</accession>
<dbReference type="CDD" id="cd01648">
    <property type="entry name" value="TERT"/>
    <property type="match status" value="1"/>
</dbReference>
<evidence type="ECO:0000259" key="18">
    <source>
        <dbReference type="PROSITE" id="PS50878"/>
    </source>
</evidence>
<comment type="caution">
    <text evidence="19">The sequence shown here is derived from an EMBL/GenBank/DDBJ whole genome shotgun (WGS) entry which is preliminary data.</text>
</comment>
<keyword evidence="13" id="KW-0496">Mitochondrion</keyword>
<dbReference type="OrthoDB" id="289721at2759"/>
<evidence type="ECO:0000256" key="11">
    <source>
        <dbReference type="ARBA" id="ARBA00022895"/>
    </source>
</evidence>
<dbReference type="InterPro" id="IPR043502">
    <property type="entry name" value="DNA/RNA_pol_sf"/>
</dbReference>
<dbReference type="GO" id="GO:0070034">
    <property type="term" value="F:telomerase RNA binding"/>
    <property type="evidence" value="ECO:0007669"/>
    <property type="project" value="TreeGrafter"/>
</dbReference>
<evidence type="ECO:0000256" key="15">
    <source>
        <dbReference type="ARBA" id="ARBA00048173"/>
    </source>
</evidence>
<dbReference type="InterPro" id="IPR001107">
    <property type="entry name" value="Band_7"/>
</dbReference>
<keyword evidence="20" id="KW-1185">Reference proteome</keyword>
<keyword evidence="10 16" id="KW-0460">Magnesium</keyword>
<evidence type="ECO:0000313" key="20">
    <source>
        <dbReference type="Proteomes" id="UP001139887"/>
    </source>
</evidence>
<dbReference type="GO" id="GO:0000333">
    <property type="term" value="C:telomerase catalytic core complex"/>
    <property type="evidence" value="ECO:0007669"/>
    <property type="project" value="TreeGrafter"/>
</dbReference>
<dbReference type="GO" id="GO:0003720">
    <property type="term" value="F:telomerase activity"/>
    <property type="evidence" value="ECO:0007669"/>
    <property type="project" value="InterPro"/>
</dbReference>
<comment type="subcellular location">
    <subcellularLocation>
        <location evidence="1">Mitochondrion</location>
    </subcellularLocation>
    <subcellularLocation>
        <location evidence="16">Nucleus</location>
    </subcellularLocation>
    <subcellularLocation>
        <location evidence="16">Chromosome</location>
        <location evidence="16">Telomere</location>
    </subcellularLocation>
</comment>
<feature type="compositionally biased region" description="Low complexity" evidence="17">
    <location>
        <begin position="35"/>
        <end position="51"/>
    </location>
</feature>
<keyword evidence="12 16" id="KW-0695">RNA-directed DNA polymerase</keyword>
<evidence type="ECO:0000256" key="3">
    <source>
        <dbReference type="ARBA" id="ARBA00008164"/>
    </source>
</evidence>
<name>A0A9W8IDE3_9FUNG</name>
<dbReference type="InterPro" id="IPR003545">
    <property type="entry name" value="Telomerase_RT"/>
</dbReference>
<evidence type="ECO:0000256" key="13">
    <source>
        <dbReference type="ARBA" id="ARBA00023128"/>
    </source>
</evidence>
<comment type="function">
    <text evidence="16">Telomerase is a ribonucleoprotein enzyme essential for the replication of chromosome termini in most eukaryotes. It elongates telomeres. It is a reverse transcriptase that adds simple sequence repeats to chromosome ends by copying a template sequence within the RNA component of the enzyme.</text>
</comment>
<evidence type="ECO:0000256" key="6">
    <source>
        <dbReference type="ARBA" id="ARBA00022454"/>
    </source>
</evidence>
<keyword evidence="8 16" id="KW-0548">Nucleotidyltransferase</keyword>
<evidence type="ECO:0000256" key="9">
    <source>
        <dbReference type="ARBA" id="ARBA00022723"/>
    </source>
</evidence>
<evidence type="ECO:0000256" key="5">
    <source>
        <dbReference type="ARBA" id="ARBA00016182"/>
    </source>
</evidence>
<feature type="region of interest" description="Disordered" evidence="17">
    <location>
        <begin position="548"/>
        <end position="582"/>
    </location>
</feature>
<keyword evidence="11 16" id="KW-0779">Telomere</keyword>
<dbReference type="SUPFAM" id="SSF56672">
    <property type="entry name" value="DNA/RNA polymerases"/>
    <property type="match status" value="1"/>
</dbReference>
<dbReference type="Pfam" id="PF00078">
    <property type="entry name" value="RVT_1"/>
    <property type="match status" value="1"/>
</dbReference>
<feature type="domain" description="Reverse transcriptase" evidence="18">
    <location>
        <begin position="897"/>
        <end position="1226"/>
    </location>
</feature>
<dbReference type="SMART" id="SM00244">
    <property type="entry name" value="PHB"/>
    <property type="match status" value="1"/>
</dbReference>
<dbReference type="PANTHER" id="PTHR12066:SF0">
    <property type="entry name" value="TELOMERASE REVERSE TRANSCRIPTASE"/>
    <property type="match status" value="1"/>
</dbReference>
<dbReference type="InterPro" id="IPR036013">
    <property type="entry name" value="Band_7/SPFH_dom_sf"/>
</dbReference>
<dbReference type="SUPFAM" id="SSF117892">
    <property type="entry name" value="Band 7/SPFH domain"/>
    <property type="match status" value="1"/>
</dbReference>
<gene>
    <name evidence="19" type="primary">SLP2</name>
    <name evidence="19" type="ORF">IWW36_003127</name>
</gene>
<evidence type="ECO:0000256" key="16">
    <source>
        <dbReference type="RuleBase" id="RU365061"/>
    </source>
</evidence>
<dbReference type="InterPro" id="IPR049915">
    <property type="entry name" value="TERT_TEN"/>
</dbReference>
<dbReference type="InterPro" id="IPR001972">
    <property type="entry name" value="Stomatin_HflK_fam"/>
</dbReference>
<dbReference type="Pfam" id="PF21399">
    <property type="entry name" value="TERT_C"/>
    <property type="match status" value="1"/>
</dbReference>
<dbReference type="Pfam" id="PF11474">
    <property type="entry name" value="TEN_TERT"/>
    <property type="match status" value="1"/>
</dbReference>
<evidence type="ECO:0000313" key="19">
    <source>
        <dbReference type="EMBL" id="KAJ2848722.1"/>
    </source>
</evidence>
<keyword evidence="9 16" id="KW-0479">Metal-binding</keyword>
<dbReference type="PROSITE" id="PS50878">
    <property type="entry name" value="RT_POL"/>
    <property type="match status" value="1"/>
</dbReference>
<dbReference type="CDD" id="cd08829">
    <property type="entry name" value="SPFH_paraslipin"/>
    <property type="match status" value="1"/>
</dbReference>
<keyword evidence="7 16" id="KW-0808">Transferase</keyword>
<dbReference type="GO" id="GO:0005886">
    <property type="term" value="C:plasma membrane"/>
    <property type="evidence" value="ECO:0007669"/>
    <property type="project" value="UniProtKB-ARBA"/>
</dbReference>
<feature type="compositionally biased region" description="Low complexity" evidence="17">
    <location>
        <begin position="563"/>
        <end position="574"/>
    </location>
</feature>